<protein>
    <submittedName>
        <fullName evidence="1">Uncharacterized protein</fullName>
    </submittedName>
</protein>
<dbReference type="AlphaFoldDB" id="A0AAQ4DYL7"/>
<name>A0AAQ4DYL7_AMBAM</name>
<reference evidence="1 2" key="1">
    <citation type="journal article" date="2023" name="Arcadia Sci">
        <title>De novo assembly of a long-read Amblyomma americanum tick genome.</title>
        <authorList>
            <person name="Chou S."/>
            <person name="Poskanzer K.E."/>
            <person name="Rollins M."/>
            <person name="Thuy-Boun P.S."/>
        </authorList>
    </citation>
    <scope>NUCLEOTIDE SEQUENCE [LARGE SCALE GENOMIC DNA]</scope>
    <source>
        <strain evidence="1">F_SG_1</strain>
        <tissue evidence="1">Salivary glands</tissue>
    </source>
</reference>
<gene>
    <name evidence="1" type="ORF">V5799_005667</name>
</gene>
<keyword evidence="2" id="KW-1185">Reference proteome</keyword>
<accession>A0AAQ4DYL7</accession>
<dbReference type="Proteomes" id="UP001321473">
    <property type="component" value="Unassembled WGS sequence"/>
</dbReference>
<evidence type="ECO:0000313" key="1">
    <source>
        <dbReference type="EMBL" id="KAK8767557.1"/>
    </source>
</evidence>
<sequence>MRINLVSLRFLQGGFDARKRAFSCVPPGKIEEPGALTFFIVNESASGQPAAFIRLGVYNHHYARFMEITMSATHYGARREINGVNAQFTPLVTTPVKGPHVVQYKRTGGRLEVHMDRQLFVDRDALQSAHDLDNLVVFYTDQGSGQLSPFVFHEAHWTVQDVRRAVDDHIMGWANFSPVLEPKCDGAGHGAVEDVQGRLHLLPRQ</sequence>
<evidence type="ECO:0000313" key="2">
    <source>
        <dbReference type="Proteomes" id="UP001321473"/>
    </source>
</evidence>
<proteinExistence type="predicted"/>
<dbReference type="EMBL" id="JARKHS020025358">
    <property type="protein sequence ID" value="KAK8767557.1"/>
    <property type="molecule type" value="Genomic_DNA"/>
</dbReference>
<organism evidence="1 2">
    <name type="scientific">Amblyomma americanum</name>
    <name type="common">Lone star tick</name>
    <dbReference type="NCBI Taxonomy" id="6943"/>
    <lineage>
        <taxon>Eukaryota</taxon>
        <taxon>Metazoa</taxon>
        <taxon>Ecdysozoa</taxon>
        <taxon>Arthropoda</taxon>
        <taxon>Chelicerata</taxon>
        <taxon>Arachnida</taxon>
        <taxon>Acari</taxon>
        <taxon>Parasitiformes</taxon>
        <taxon>Ixodida</taxon>
        <taxon>Ixodoidea</taxon>
        <taxon>Ixodidae</taxon>
        <taxon>Amblyomminae</taxon>
        <taxon>Amblyomma</taxon>
    </lineage>
</organism>
<comment type="caution">
    <text evidence="1">The sequence shown here is derived from an EMBL/GenBank/DDBJ whole genome shotgun (WGS) entry which is preliminary data.</text>
</comment>